<evidence type="ECO:0000313" key="9">
    <source>
        <dbReference type="Proteomes" id="UP000288051"/>
    </source>
</evidence>
<reference evidence="8 9" key="1">
    <citation type="journal article" date="2019" name="Extremophiles">
        <title>Biogeography of thermophiles and predominance of Thermus scotoductus in domestic water heaters.</title>
        <authorList>
            <person name="Wilpiszeski R.L."/>
            <person name="Zhang Z."/>
            <person name="House C.H."/>
        </authorList>
    </citation>
    <scope>NUCLEOTIDE SEQUENCE [LARGE SCALE GENOMIC DNA]</scope>
    <source>
        <strain evidence="8 9">24_S24</strain>
    </source>
</reference>
<evidence type="ECO:0000256" key="3">
    <source>
        <dbReference type="ARBA" id="ARBA00022578"/>
    </source>
</evidence>
<comment type="function">
    <text evidence="1 6">Required for the transposition of the insertion element.</text>
</comment>
<comment type="similarity">
    <text evidence="2 6">Belongs to the transposase mutator family.</text>
</comment>
<gene>
    <name evidence="8" type="ORF">CSW37_09990</name>
</gene>
<dbReference type="AlphaFoldDB" id="A0A430SBK9"/>
<feature type="non-terminal residue" evidence="8">
    <location>
        <position position="103"/>
    </location>
</feature>
<dbReference type="GO" id="GO:0004803">
    <property type="term" value="F:transposase activity"/>
    <property type="evidence" value="ECO:0007669"/>
    <property type="project" value="UniProtKB-UniRule"/>
</dbReference>
<feature type="non-terminal residue" evidence="8">
    <location>
        <position position="1"/>
    </location>
</feature>
<dbReference type="RefSeq" id="WP_172956986.1">
    <property type="nucleotide sequence ID" value="NZ_PELZ01000399.1"/>
</dbReference>
<sequence>AFLQVHGGRRNGYYPRKLETTFGQVDLKVPRDRESRYYPAFLKPYVRRLVDVGEVAVALYAAGVSQRKAAEILSLLLGHRYSHETLSALTDEVLEAAGAFRTR</sequence>
<dbReference type="InterPro" id="IPR012989">
    <property type="entry name" value="SEP_domain"/>
</dbReference>
<proteinExistence type="inferred from homology"/>
<evidence type="ECO:0000256" key="5">
    <source>
        <dbReference type="ARBA" id="ARBA00023172"/>
    </source>
</evidence>
<dbReference type="PANTHER" id="PTHR33217:SF7">
    <property type="entry name" value="TRANSPOSASE FOR INSERTION SEQUENCE ELEMENT IS1081"/>
    <property type="match status" value="1"/>
</dbReference>
<dbReference type="GO" id="GO:0003677">
    <property type="term" value="F:DNA binding"/>
    <property type="evidence" value="ECO:0007669"/>
    <property type="project" value="UniProtKB-UniRule"/>
</dbReference>
<accession>A0A430SBK9</accession>
<protein>
    <recommendedName>
        <fullName evidence="6">Mutator family transposase</fullName>
    </recommendedName>
</protein>
<evidence type="ECO:0000256" key="6">
    <source>
        <dbReference type="RuleBase" id="RU365089"/>
    </source>
</evidence>
<dbReference type="Pfam" id="PF00872">
    <property type="entry name" value="Transposase_mut"/>
    <property type="match status" value="1"/>
</dbReference>
<organism evidence="8 9">
    <name type="scientific">Thermus scotoductus</name>
    <dbReference type="NCBI Taxonomy" id="37636"/>
    <lineage>
        <taxon>Bacteria</taxon>
        <taxon>Thermotogati</taxon>
        <taxon>Deinococcota</taxon>
        <taxon>Deinococci</taxon>
        <taxon>Thermales</taxon>
        <taxon>Thermaceae</taxon>
        <taxon>Thermus</taxon>
    </lineage>
</organism>
<dbReference type="PROSITE" id="PS51399">
    <property type="entry name" value="SEP"/>
    <property type="match status" value="1"/>
</dbReference>
<evidence type="ECO:0000256" key="2">
    <source>
        <dbReference type="ARBA" id="ARBA00010961"/>
    </source>
</evidence>
<dbReference type="PANTHER" id="PTHR33217">
    <property type="entry name" value="TRANSPOSASE FOR INSERTION SEQUENCE ELEMENT IS1081"/>
    <property type="match status" value="1"/>
</dbReference>
<evidence type="ECO:0000256" key="4">
    <source>
        <dbReference type="ARBA" id="ARBA00023125"/>
    </source>
</evidence>
<keyword evidence="5 6" id="KW-0233">DNA recombination</keyword>
<evidence type="ECO:0000259" key="7">
    <source>
        <dbReference type="PROSITE" id="PS51399"/>
    </source>
</evidence>
<comment type="caution">
    <text evidence="8">The sequence shown here is derived from an EMBL/GenBank/DDBJ whole genome shotgun (WGS) entry which is preliminary data.</text>
</comment>
<evidence type="ECO:0000313" key="8">
    <source>
        <dbReference type="EMBL" id="RTH33465.1"/>
    </source>
</evidence>
<dbReference type="GO" id="GO:0006313">
    <property type="term" value="P:DNA transposition"/>
    <property type="evidence" value="ECO:0007669"/>
    <property type="project" value="UniProtKB-UniRule"/>
</dbReference>
<name>A0A430SBK9_THESC</name>
<keyword evidence="3 6" id="KW-0815">Transposition</keyword>
<keyword evidence="6" id="KW-0814">Transposable element</keyword>
<keyword evidence="4 6" id="KW-0238">DNA-binding</keyword>
<dbReference type="EMBL" id="PELZ01000399">
    <property type="protein sequence ID" value="RTH33465.1"/>
    <property type="molecule type" value="Genomic_DNA"/>
</dbReference>
<feature type="domain" description="SEP" evidence="7">
    <location>
        <begin position="1"/>
        <end position="39"/>
    </location>
</feature>
<dbReference type="Proteomes" id="UP000288051">
    <property type="component" value="Unassembled WGS sequence"/>
</dbReference>
<dbReference type="InterPro" id="IPR001207">
    <property type="entry name" value="Transposase_mutator"/>
</dbReference>
<evidence type="ECO:0000256" key="1">
    <source>
        <dbReference type="ARBA" id="ARBA00002190"/>
    </source>
</evidence>